<name>A0ABT0W5Y0_9BACI</name>
<evidence type="ECO:0000313" key="3">
    <source>
        <dbReference type="Proteomes" id="UP001523262"/>
    </source>
</evidence>
<evidence type="ECO:0000313" key="2">
    <source>
        <dbReference type="EMBL" id="MCM2531500.1"/>
    </source>
</evidence>
<keyword evidence="3" id="KW-1185">Reference proteome</keyword>
<keyword evidence="1" id="KW-1133">Transmembrane helix</keyword>
<sequence length="63" mass="7617">MRGKFKKYAYHPWYRTCRRVCAQFIIPFLIFQLIRTLLLPTLFDIFLLSLFIVIAISLFFEAI</sequence>
<comment type="caution">
    <text evidence="2">The sequence shown here is derived from an EMBL/GenBank/DDBJ whole genome shotgun (WGS) entry which is preliminary data.</text>
</comment>
<proteinExistence type="predicted"/>
<gene>
    <name evidence="2" type="ORF">NDK43_02655</name>
</gene>
<dbReference type="EMBL" id="JAMQCR010000001">
    <property type="protein sequence ID" value="MCM2531500.1"/>
    <property type="molecule type" value="Genomic_DNA"/>
</dbReference>
<keyword evidence="1" id="KW-0472">Membrane</keyword>
<dbReference type="Proteomes" id="UP001523262">
    <property type="component" value="Unassembled WGS sequence"/>
</dbReference>
<evidence type="ECO:0000256" key="1">
    <source>
        <dbReference type="SAM" id="Phobius"/>
    </source>
</evidence>
<organism evidence="2 3">
    <name type="scientific">Neobacillus pocheonensis</name>
    <dbReference type="NCBI Taxonomy" id="363869"/>
    <lineage>
        <taxon>Bacteria</taxon>
        <taxon>Bacillati</taxon>
        <taxon>Bacillota</taxon>
        <taxon>Bacilli</taxon>
        <taxon>Bacillales</taxon>
        <taxon>Bacillaceae</taxon>
        <taxon>Neobacillus</taxon>
    </lineage>
</organism>
<accession>A0ABT0W5Y0</accession>
<protein>
    <submittedName>
        <fullName evidence="2">Uncharacterized protein</fullName>
    </submittedName>
</protein>
<feature type="transmembrane region" description="Helical" evidence="1">
    <location>
        <begin position="45"/>
        <end position="62"/>
    </location>
</feature>
<keyword evidence="1" id="KW-0812">Transmembrane</keyword>
<reference evidence="2 3" key="1">
    <citation type="submission" date="2022-06" db="EMBL/GenBank/DDBJ databases">
        <authorList>
            <person name="Jeon C.O."/>
        </authorList>
    </citation>
    <scope>NUCLEOTIDE SEQUENCE [LARGE SCALE GENOMIC DNA]</scope>
    <source>
        <strain evidence="2 3">KCTC 13943</strain>
    </source>
</reference>
<feature type="transmembrane region" description="Helical" evidence="1">
    <location>
        <begin position="20"/>
        <end position="39"/>
    </location>
</feature>